<dbReference type="GO" id="GO:0016705">
    <property type="term" value="F:oxidoreductase activity, acting on paired donors, with incorporation or reduction of molecular oxygen"/>
    <property type="evidence" value="ECO:0007669"/>
    <property type="project" value="InterPro"/>
</dbReference>
<organism evidence="6 7">
    <name type="scientific">Prauserella marina</name>
    <dbReference type="NCBI Taxonomy" id="530584"/>
    <lineage>
        <taxon>Bacteria</taxon>
        <taxon>Bacillati</taxon>
        <taxon>Actinomycetota</taxon>
        <taxon>Actinomycetes</taxon>
        <taxon>Pseudonocardiales</taxon>
        <taxon>Pseudonocardiaceae</taxon>
        <taxon>Prauserella</taxon>
    </lineage>
</organism>
<evidence type="ECO:0000256" key="2">
    <source>
        <dbReference type="ARBA" id="ARBA00010617"/>
    </source>
</evidence>
<dbReference type="InterPro" id="IPR050121">
    <property type="entry name" value="Cytochrome_P450_monoxygenase"/>
</dbReference>
<dbReference type="OrthoDB" id="5290182at2"/>
<gene>
    <name evidence="6" type="ORF">SAMN05421630_105460</name>
</gene>
<dbReference type="Proteomes" id="UP000199494">
    <property type="component" value="Unassembled WGS sequence"/>
</dbReference>
<keyword evidence="3 4" id="KW-0408">Iron</keyword>
<dbReference type="InterPro" id="IPR001128">
    <property type="entry name" value="Cyt_P450"/>
</dbReference>
<keyword evidence="7" id="KW-1185">Reference proteome</keyword>
<keyword evidence="4" id="KW-0503">Monooxygenase</keyword>
<dbReference type="STRING" id="530584.SAMN05421630_105460"/>
<dbReference type="CDD" id="cd11053">
    <property type="entry name" value="CYP110-like"/>
    <property type="match status" value="1"/>
</dbReference>
<dbReference type="PRINTS" id="PR00463">
    <property type="entry name" value="EP450I"/>
</dbReference>
<evidence type="ECO:0000313" key="7">
    <source>
        <dbReference type="Proteomes" id="UP000199494"/>
    </source>
</evidence>
<keyword evidence="4" id="KW-0560">Oxidoreductase</keyword>
<dbReference type="GO" id="GO:0005506">
    <property type="term" value="F:iron ion binding"/>
    <property type="evidence" value="ECO:0007669"/>
    <property type="project" value="InterPro"/>
</dbReference>
<dbReference type="PROSITE" id="PS00086">
    <property type="entry name" value="CYTOCHROME_P450"/>
    <property type="match status" value="1"/>
</dbReference>
<dbReference type="PRINTS" id="PR00385">
    <property type="entry name" value="P450"/>
</dbReference>
<evidence type="ECO:0000313" key="6">
    <source>
        <dbReference type="EMBL" id="SDD07646.1"/>
    </source>
</evidence>
<dbReference type="AlphaFoldDB" id="A0A1G6RUN8"/>
<dbReference type="RefSeq" id="WP_091805089.1">
    <property type="nucleotide sequence ID" value="NZ_CP016353.1"/>
</dbReference>
<dbReference type="EMBL" id="FMZE01000005">
    <property type="protein sequence ID" value="SDD07646.1"/>
    <property type="molecule type" value="Genomic_DNA"/>
</dbReference>
<name>A0A1G6RUN8_9PSEU</name>
<dbReference type="Gene3D" id="1.10.630.10">
    <property type="entry name" value="Cytochrome P450"/>
    <property type="match status" value="1"/>
</dbReference>
<evidence type="ECO:0000256" key="4">
    <source>
        <dbReference type="RuleBase" id="RU000461"/>
    </source>
</evidence>
<evidence type="ECO:0000256" key="1">
    <source>
        <dbReference type="ARBA" id="ARBA00001971"/>
    </source>
</evidence>
<evidence type="ECO:0000256" key="3">
    <source>
        <dbReference type="PIRSR" id="PIRSR602401-1"/>
    </source>
</evidence>
<protein>
    <submittedName>
        <fullName evidence="6">Cytochrome P450</fullName>
    </submittedName>
</protein>
<evidence type="ECO:0000256" key="5">
    <source>
        <dbReference type="SAM" id="MobiDB-lite"/>
    </source>
</evidence>
<feature type="compositionally biased region" description="Low complexity" evidence="5">
    <location>
        <begin position="1"/>
        <end position="11"/>
    </location>
</feature>
<sequence>MPTSHPHSPASPTRPPDSPAPVTTRPLPGPRLPLAVQTMLFGSLRHRWLPWLRRRHGDVIALRIYPERSVVQLADLDHIRTVFGGSPELFHAGEGNVILKPAMGEHSVLLTDENVHKRARKLLMPAFNGAALRGYRGMIEELTEREVGRWPRGVAFSSHQRMQALTLEIILRVVFGVSEGPRLTELRTLLRRIVDVGPVDLLGWHNPGLQRFGPWRRYALTQRRVDALLYAEIADRRAAGDLTGRDDVLSRLLTVPPAEPGTDSAGLSDAELRDQLITLLLAGHETTATALAWAFHELARDPATLRAATRAADDGDEGYLEAVAKESMRLHPVISEVARKLTADVEIGGYRIPAGHTVMPSIAMVHHDPAHHADPLAFRPERFTGGGPAAGTWFPFGGGVRRCLGAGFSLLEASVVLRAVLSRYHLSPDRARPERPKARNITTVPARGARVVVSART</sequence>
<dbReference type="InterPro" id="IPR017972">
    <property type="entry name" value="Cyt_P450_CS"/>
</dbReference>
<dbReference type="SUPFAM" id="SSF48264">
    <property type="entry name" value="Cytochrome P450"/>
    <property type="match status" value="1"/>
</dbReference>
<accession>A0A1G6RUN8</accession>
<dbReference type="PANTHER" id="PTHR24305">
    <property type="entry name" value="CYTOCHROME P450"/>
    <property type="match status" value="1"/>
</dbReference>
<comment type="cofactor">
    <cofactor evidence="1 3">
        <name>heme</name>
        <dbReference type="ChEBI" id="CHEBI:30413"/>
    </cofactor>
</comment>
<comment type="similarity">
    <text evidence="2 4">Belongs to the cytochrome P450 family.</text>
</comment>
<dbReference type="PANTHER" id="PTHR24305:SF166">
    <property type="entry name" value="CYTOCHROME P450 12A4, MITOCHONDRIAL-RELATED"/>
    <property type="match status" value="1"/>
</dbReference>
<dbReference type="GO" id="GO:0020037">
    <property type="term" value="F:heme binding"/>
    <property type="evidence" value="ECO:0007669"/>
    <property type="project" value="InterPro"/>
</dbReference>
<keyword evidence="3 4" id="KW-0479">Metal-binding</keyword>
<dbReference type="InterPro" id="IPR036396">
    <property type="entry name" value="Cyt_P450_sf"/>
</dbReference>
<dbReference type="InterPro" id="IPR002401">
    <property type="entry name" value="Cyt_P450_E_grp-I"/>
</dbReference>
<keyword evidence="3 4" id="KW-0349">Heme</keyword>
<feature type="binding site" description="axial binding residue" evidence="3">
    <location>
        <position position="403"/>
    </location>
    <ligand>
        <name>heme</name>
        <dbReference type="ChEBI" id="CHEBI:30413"/>
    </ligand>
    <ligandPart>
        <name>Fe</name>
        <dbReference type="ChEBI" id="CHEBI:18248"/>
    </ligandPart>
</feature>
<feature type="region of interest" description="Disordered" evidence="5">
    <location>
        <begin position="1"/>
        <end position="30"/>
    </location>
</feature>
<reference evidence="6 7" key="1">
    <citation type="submission" date="2016-10" db="EMBL/GenBank/DDBJ databases">
        <authorList>
            <person name="de Groot N.N."/>
        </authorList>
    </citation>
    <scope>NUCLEOTIDE SEQUENCE [LARGE SCALE GENOMIC DNA]</scope>
    <source>
        <strain evidence="6 7">CGMCC 4.5506</strain>
    </source>
</reference>
<proteinExistence type="inferred from homology"/>
<dbReference type="Pfam" id="PF00067">
    <property type="entry name" value="p450"/>
    <property type="match status" value="1"/>
</dbReference>
<dbReference type="GO" id="GO:0004497">
    <property type="term" value="F:monooxygenase activity"/>
    <property type="evidence" value="ECO:0007669"/>
    <property type="project" value="UniProtKB-KW"/>
</dbReference>